<dbReference type="PANTHER" id="PTHR48143">
    <property type="entry name" value="ZINC FINGER GRF-TYPE DOMAIN-CONTAINING PROTEIN"/>
    <property type="match status" value="1"/>
</dbReference>
<dbReference type="PANTHER" id="PTHR48143:SF1">
    <property type="entry name" value="ZINC FINGER GRF-TYPE DOMAIN-CONTAINING PROTEIN"/>
    <property type="match status" value="1"/>
</dbReference>
<comment type="caution">
    <text evidence="2">The sequence shown here is derived from an EMBL/GenBank/DDBJ whole genome shotgun (WGS) entry which is preliminary data.</text>
</comment>
<dbReference type="AlphaFoldDB" id="A0A3L6RYJ6"/>
<evidence type="ECO:0000313" key="3">
    <source>
        <dbReference type="Proteomes" id="UP000275267"/>
    </source>
</evidence>
<dbReference type="STRING" id="4540.A0A3L6RYJ6"/>
<protein>
    <submittedName>
        <fullName evidence="2">Uncharacterized protein</fullName>
    </submittedName>
</protein>
<keyword evidence="3" id="KW-1185">Reference proteome</keyword>
<feature type="region of interest" description="Disordered" evidence="1">
    <location>
        <begin position="61"/>
        <end position="82"/>
    </location>
</feature>
<reference evidence="3" key="1">
    <citation type="journal article" date="2019" name="Nat. Commun.">
        <title>The genome of broomcorn millet.</title>
        <authorList>
            <person name="Zou C."/>
            <person name="Miki D."/>
            <person name="Li D."/>
            <person name="Tang Q."/>
            <person name="Xiao L."/>
            <person name="Rajput S."/>
            <person name="Deng P."/>
            <person name="Jia W."/>
            <person name="Huang R."/>
            <person name="Zhang M."/>
            <person name="Sun Y."/>
            <person name="Hu J."/>
            <person name="Fu X."/>
            <person name="Schnable P.S."/>
            <person name="Li F."/>
            <person name="Zhang H."/>
            <person name="Feng B."/>
            <person name="Zhu X."/>
            <person name="Liu R."/>
            <person name="Schnable J.C."/>
            <person name="Zhu J.-K."/>
            <person name="Zhang H."/>
        </authorList>
    </citation>
    <scope>NUCLEOTIDE SEQUENCE [LARGE SCALE GENOMIC DNA]</scope>
</reference>
<sequence length="161" mass="19561">MSSFGSTYIPWNNVRAQVPQGIQVPMCFYGSLCKLMESKVLGDDFGMRFFMCENYEYDPPKHRGNDRPKWLDTEQSQQDKDWVEREARWARERWQRMLHEEQKEEKCKKDQEEIRRRFEEVERQEPQEREADRERKRERAHRAKKAGPEAIAKGKYPRCTE</sequence>
<dbReference type="OrthoDB" id="663665at2759"/>
<organism evidence="2 3">
    <name type="scientific">Panicum miliaceum</name>
    <name type="common">Proso millet</name>
    <name type="synonym">Broomcorn millet</name>
    <dbReference type="NCBI Taxonomy" id="4540"/>
    <lineage>
        <taxon>Eukaryota</taxon>
        <taxon>Viridiplantae</taxon>
        <taxon>Streptophyta</taxon>
        <taxon>Embryophyta</taxon>
        <taxon>Tracheophyta</taxon>
        <taxon>Spermatophyta</taxon>
        <taxon>Magnoliopsida</taxon>
        <taxon>Liliopsida</taxon>
        <taxon>Poales</taxon>
        <taxon>Poaceae</taxon>
        <taxon>PACMAD clade</taxon>
        <taxon>Panicoideae</taxon>
        <taxon>Panicodae</taxon>
        <taxon>Paniceae</taxon>
        <taxon>Panicinae</taxon>
        <taxon>Panicum</taxon>
        <taxon>Panicum sect. Panicum</taxon>
    </lineage>
</organism>
<proteinExistence type="predicted"/>
<feature type="compositionally biased region" description="Basic and acidic residues" evidence="1">
    <location>
        <begin position="117"/>
        <end position="137"/>
    </location>
</feature>
<dbReference type="Proteomes" id="UP000275267">
    <property type="component" value="Unassembled WGS sequence"/>
</dbReference>
<evidence type="ECO:0000256" key="1">
    <source>
        <dbReference type="SAM" id="MobiDB-lite"/>
    </source>
</evidence>
<accession>A0A3L6RYJ6</accession>
<dbReference type="EMBL" id="PQIB02000006">
    <property type="protein sequence ID" value="RLN12073.1"/>
    <property type="molecule type" value="Genomic_DNA"/>
</dbReference>
<evidence type="ECO:0000313" key="2">
    <source>
        <dbReference type="EMBL" id="RLN12073.1"/>
    </source>
</evidence>
<name>A0A3L6RYJ6_PANMI</name>
<feature type="region of interest" description="Disordered" evidence="1">
    <location>
        <begin position="117"/>
        <end position="161"/>
    </location>
</feature>
<gene>
    <name evidence="2" type="ORF">C2845_PM09G10180</name>
</gene>